<gene>
    <name evidence="1" type="ORF">OPT61_g2634</name>
</gene>
<keyword evidence="2" id="KW-1185">Reference proteome</keyword>
<sequence length="704" mass="76626">MAEFAASIIGIVSAGTKVALVLSQLSADVGSAGHEARMIGGEIRSFCSVLKTLGETIEQIEKSPRYAHCSELIKDMTDDSLQMFTEILNAVDKLKRMTAGREGKDGNFGFVERVQWAVFKKPKLLVLRAAIEAYKTNLTLMLSTLSTAERATREPSTSNDASAIAQDRHDRTLLESLELDCEATLIELAEAERHYEEAESSLNVLDVASAHNPPAYGAILSSFEISDTSLMGSARDEISSIRSSLPKTAEIDQEALQAKISRHSKQISSMLEDDKKRISQRWSLTLQEDSSTDSRVKPLKPLDTASYGGSPITDAGSASTLVQTGASIASILAGESISAFDPRRTAQYTLFLDWIIELEASSQQKVLRSLKQDVRQLQRLDATLSVGSKDVFETISTPSPIRSTTGLTASLRSNNSMSTLSADRETQISRSNSRRNRKAVALPALQYAQPTNTGVSFLLDRSQRPPGKRPSPASPTSPAGESADFPPQHRPETSSPASVPLDSSTSSPRQEALARLTGLGQVSTSRPPSASVTTLPLVNDVSLLPRIHISKHRRSRSEHTLTATKLNVSPTAHTASRRRSAQDLQQKEQNDVYRSWNPPSDTSENESDDEGPWWKSVGNISPQPHRRPEHALSRTTSRRQLATPESLESPPTSPREHFRDPISSNKSVSGASVHRSALPAHSHNRSISIVHGMPQSRVTRATAG</sequence>
<evidence type="ECO:0000313" key="2">
    <source>
        <dbReference type="Proteomes" id="UP001153331"/>
    </source>
</evidence>
<accession>A0ACC2IL29</accession>
<name>A0ACC2IL29_9PLEO</name>
<protein>
    <submittedName>
        <fullName evidence="1">Uncharacterized protein</fullName>
    </submittedName>
</protein>
<reference evidence="1" key="1">
    <citation type="submission" date="2022-11" db="EMBL/GenBank/DDBJ databases">
        <title>Genome Sequence of Boeremia exigua.</title>
        <authorList>
            <person name="Buettner E."/>
        </authorList>
    </citation>
    <scope>NUCLEOTIDE SEQUENCE</scope>
    <source>
        <strain evidence="1">CU02</strain>
    </source>
</reference>
<comment type="caution">
    <text evidence="1">The sequence shown here is derived from an EMBL/GenBank/DDBJ whole genome shotgun (WGS) entry which is preliminary data.</text>
</comment>
<organism evidence="1 2">
    <name type="scientific">Boeremia exigua</name>
    <dbReference type="NCBI Taxonomy" id="749465"/>
    <lineage>
        <taxon>Eukaryota</taxon>
        <taxon>Fungi</taxon>
        <taxon>Dikarya</taxon>
        <taxon>Ascomycota</taxon>
        <taxon>Pezizomycotina</taxon>
        <taxon>Dothideomycetes</taxon>
        <taxon>Pleosporomycetidae</taxon>
        <taxon>Pleosporales</taxon>
        <taxon>Pleosporineae</taxon>
        <taxon>Didymellaceae</taxon>
        <taxon>Boeremia</taxon>
    </lineage>
</organism>
<evidence type="ECO:0000313" key="1">
    <source>
        <dbReference type="EMBL" id="KAJ8115812.1"/>
    </source>
</evidence>
<dbReference type="Proteomes" id="UP001153331">
    <property type="component" value="Unassembled WGS sequence"/>
</dbReference>
<dbReference type="EMBL" id="JAPHNI010000121">
    <property type="protein sequence ID" value="KAJ8115812.1"/>
    <property type="molecule type" value="Genomic_DNA"/>
</dbReference>
<proteinExistence type="predicted"/>